<reference evidence="10 11" key="1">
    <citation type="submission" date="2019-03" db="EMBL/GenBank/DDBJ databases">
        <title>Genomic Encyclopedia of Type Strains, Phase III (KMG-III): the genomes of soil and plant-associated and newly described type strains.</title>
        <authorList>
            <person name="Whitman W."/>
        </authorList>
    </citation>
    <scope>NUCLEOTIDE SEQUENCE [LARGE SCALE GENOMIC DNA]</scope>
    <source>
        <strain evidence="10 11">VKM Ac-2575</strain>
    </source>
</reference>
<feature type="transmembrane region" description="Helical" evidence="8">
    <location>
        <begin position="181"/>
        <end position="205"/>
    </location>
</feature>
<dbReference type="AlphaFoldDB" id="A0A4R7T9E4"/>
<keyword evidence="3" id="KW-0813">Transport</keyword>
<keyword evidence="7 8" id="KW-0472">Membrane</keyword>
<dbReference type="GO" id="GO:0015920">
    <property type="term" value="P:lipopolysaccharide transport"/>
    <property type="evidence" value="ECO:0007669"/>
    <property type="project" value="TreeGrafter"/>
</dbReference>
<evidence type="ECO:0000256" key="3">
    <source>
        <dbReference type="ARBA" id="ARBA00022448"/>
    </source>
</evidence>
<evidence type="ECO:0000256" key="5">
    <source>
        <dbReference type="ARBA" id="ARBA00022692"/>
    </source>
</evidence>
<proteinExistence type="inferred from homology"/>
<evidence type="ECO:0000313" key="11">
    <source>
        <dbReference type="Proteomes" id="UP000295151"/>
    </source>
</evidence>
<dbReference type="PANTHER" id="PTHR30413:SF8">
    <property type="entry name" value="TRANSPORT PERMEASE PROTEIN"/>
    <property type="match status" value="1"/>
</dbReference>
<keyword evidence="6 8" id="KW-1133">Transmembrane helix</keyword>
<accession>A0A4R7T9E4</accession>
<evidence type="ECO:0000313" key="10">
    <source>
        <dbReference type="EMBL" id="TDU88495.1"/>
    </source>
</evidence>
<feature type="transmembrane region" description="Helical" evidence="8">
    <location>
        <begin position="152"/>
        <end position="175"/>
    </location>
</feature>
<feature type="domain" description="ABC-2 type transporter transmembrane" evidence="9">
    <location>
        <begin position="65"/>
        <end position="266"/>
    </location>
</feature>
<sequence>MSYSRPEPSRLARMSTAAESAKTAELAAMAERYGLSRSSARPSLRTYLIELWGRRQFIVSYARARTYAVYAGARLGSIWQVLTPLLNAGVYYLAFGVLLGTKNGIENYASFLICGMFVFSYTQRSMTEGSRAISANMSLIRTLHFPRATLPLAYVVNELNQMFLSMGILFLMVGFSTGPNWHWLLLIPALFLQTLFNIGATLVFARLGAFLTDISQLLPFITRTWLYASGIFFSIPAKLEGLHAPGWVIQVLSLNPISAYIDIARRAVLEEHVKNQLPHAWEISIIWAGISLVGGFIYFWRAEDRYGRG</sequence>
<feature type="transmembrane region" description="Helical" evidence="8">
    <location>
        <begin position="105"/>
        <end position="122"/>
    </location>
</feature>
<dbReference type="GO" id="GO:0140359">
    <property type="term" value="F:ABC-type transporter activity"/>
    <property type="evidence" value="ECO:0007669"/>
    <property type="project" value="InterPro"/>
</dbReference>
<evidence type="ECO:0000256" key="2">
    <source>
        <dbReference type="ARBA" id="ARBA00007783"/>
    </source>
</evidence>
<dbReference type="Pfam" id="PF01061">
    <property type="entry name" value="ABC2_membrane"/>
    <property type="match status" value="1"/>
</dbReference>
<organism evidence="10 11">
    <name type="scientific">Kribbella voronezhensis</name>
    <dbReference type="NCBI Taxonomy" id="2512212"/>
    <lineage>
        <taxon>Bacteria</taxon>
        <taxon>Bacillati</taxon>
        <taxon>Actinomycetota</taxon>
        <taxon>Actinomycetes</taxon>
        <taxon>Propionibacteriales</taxon>
        <taxon>Kribbellaceae</taxon>
        <taxon>Kribbella</taxon>
    </lineage>
</organism>
<evidence type="ECO:0000259" key="9">
    <source>
        <dbReference type="Pfam" id="PF01061"/>
    </source>
</evidence>
<dbReference type="EMBL" id="SOCE01000001">
    <property type="protein sequence ID" value="TDU88495.1"/>
    <property type="molecule type" value="Genomic_DNA"/>
</dbReference>
<evidence type="ECO:0000256" key="1">
    <source>
        <dbReference type="ARBA" id="ARBA00004429"/>
    </source>
</evidence>
<evidence type="ECO:0000256" key="4">
    <source>
        <dbReference type="ARBA" id="ARBA00022475"/>
    </source>
</evidence>
<comment type="subcellular location">
    <subcellularLocation>
        <location evidence="1">Cell inner membrane</location>
        <topology evidence="1">Multi-pass membrane protein</topology>
    </subcellularLocation>
</comment>
<dbReference type="Proteomes" id="UP000295151">
    <property type="component" value="Unassembled WGS sequence"/>
</dbReference>
<dbReference type="InterPro" id="IPR013525">
    <property type="entry name" value="ABC2_TM"/>
</dbReference>
<evidence type="ECO:0000256" key="7">
    <source>
        <dbReference type="ARBA" id="ARBA00023136"/>
    </source>
</evidence>
<comment type="similarity">
    <text evidence="2">Belongs to the ABC-2 integral membrane protein family.</text>
</comment>
<feature type="transmembrane region" description="Helical" evidence="8">
    <location>
        <begin position="280"/>
        <end position="300"/>
    </location>
</feature>
<gene>
    <name evidence="10" type="ORF">EV138_2041</name>
</gene>
<evidence type="ECO:0000256" key="8">
    <source>
        <dbReference type="SAM" id="Phobius"/>
    </source>
</evidence>
<dbReference type="PANTHER" id="PTHR30413">
    <property type="entry name" value="INNER MEMBRANE TRANSPORT PERMEASE"/>
    <property type="match status" value="1"/>
</dbReference>
<keyword evidence="4" id="KW-1003">Cell membrane</keyword>
<protein>
    <submittedName>
        <fullName evidence="10">Teichoic acid transport system permease protein</fullName>
    </submittedName>
</protein>
<keyword evidence="5 8" id="KW-0812">Transmembrane</keyword>
<name>A0A4R7T9E4_9ACTN</name>
<keyword evidence="11" id="KW-1185">Reference proteome</keyword>
<feature type="transmembrane region" description="Helical" evidence="8">
    <location>
        <begin position="217"/>
        <end position="235"/>
    </location>
</feature>
<evidence type="ECO:0000256" key="6">
    <source>
        <dbReference type="ARBA" id="ARBA00022989"/>
    </source>
</evidence>
<comment type="caution">
    <text evidence="10">The sequence shown here is derived from an EMBL/GenBank/DDBJ whole genome shotgun (WGS) entry which is preliminary data.</text>
</comment>
<feature type="transmembrane region" description="Helical" evidence="8">
    <location>
        <begin position="81"/>
        <end position="99"/>
    </location>
</feature>
<dbReference type="GO" id="GO:0005886">
    <property type="term" value="C:plasma membrane"/>
    <property type="evidence" value="ECO:0007669"/>
    <property type="project" value="UniProtKB-SubCell"/>
</dbReference>